<dbReference type="GO" id="GO:0043565">
    <property type="term" value="F:sequence-specific DNA binding"/>
    <property type="evidence" value="ECO:0007669"/>
    <property type="project" value="InterPro"/>
</dbReference>
<keyword evidence="2" id="KW-0238">DNA-binding</keyword>
<dbReference type="RefSeq" id="WP_120471450.1">
    <property type="nucleotide sequence ID" value="NZ_RAYQ01000019.1"/>
</dbReference>
<dbReference type="SUPFAM" id="SSF46689">
    <property type="entry name" value="Homeodomain-like"/>
    <property type="match status" value="2"/>
</dbReference>
<dbReference type="PROSITE" id="PS01124">
    <property type="entry name" value="HTH_ARAC_FAMILY_2"/>
    <property type="match status" value="1"/>
</dbReference>
<dbReference type="InterPro" id="IPR010499">
    <property type="entry name" value="AraC_E-bd"/>
</dbReference>
<evidence type="ECO:0000256" key="2">
    <source>
        <dbReference type="ARBA" id="ARBA00023125"/>
    </source>
</evidence>
<keyword evidence="3" id="KW-0804">Transcription</keyword>
<evidence type="ECO:0000259" key="4">
    <source>
        <dbReference type="PROSITE" id="PS01124"/>
    </source>
</evidence>
<comment type="caution">
    <text evidence="5">The sequence shown here is derived from an EMBL/GenBank/DDBJ whole genome shotgun (WGS) entry which is preliminary data.</text>
</comment>
<evidence type="ECO:0000256" key="1">
    <source>
        <dbReference type="ARBA" id="ARBA00023015"/>
    </source>
</evidence>
<dbReference type="Gene3D" id="3.20.80.10">
    <property type="entry name" value="Regulatory factor, effector binding domain"/>
    <property type="match status" value="1"/>
</dbReference>
<dbReference type="PANTHER" id="PTHR47504">
    <property type="entry name" value="RIGHT ORIGIN-BINDING PROTEIN"/>
    <property type="match status" value="1"/>
</dbReference>
<dbReference type="Proteomes" id="UP000280696">
    <property type="component" value="Unassembled WGS sequence"/>
</dbReference>
<dbReference type="Pfam" id="PF06445">
    <property type="entry name" value="GyrI-like"/>
    <property type="match status" value="1"/>
</dbReference>
<dbReference type="SMART" id="SM00342">
    <property type="entry name" value="HTH_ARAC"/>
    <property type="match status" value="1"/>
</dbReference>
<sequence length="302" mass="34036">MEWIERLNSAIGYIEEHLTDEISYEQLGRIACCSAFHFQRMFTYMAGVPLSEYIRRRKMSLAAVDLQGSDAKIIDVAGKYGYSSPTAFNRAFQSVHGIAPSAVKNEGVSVKSFPPITFKITVKGVEEMEYRIETKEAFRIVGVSVPLQKDIEENFAVIPAKWQEVSTDGTLPKLVGMMNAQPVGVLGVSTCSDTQPWRYYIAVASSGDKGRFEEYTVPAATWAIFAGKGTNQSIQELERRIVTEWLPASGYEYGNAPDIEVYINPDPQDAQYEVWIPVVKKQVKNQSFYHRKEHHYQGPQQI</sequence>
<dbReference type="InterPro" id="IPR029442">
    <property type="entry name" value="GyrI-like"/>
</dbReference>
<dbReference type="PANTHER" id="PTHR47504:SF5">
    <property type="entry name" value="RIGHT ORIGIN-BINDING PROTEIN"/>
    <property type="match status" value="1"/>
</dbReference>
<gene>
    <name evidence="5" type="ORF">D7V94_16615</name>
</gene>
<feature type="domain" description="HTH araC/xylS-type" evidence="4">
    <location>
        <begin position="8"/>
        <end position="106"/>
    </location>
</feature>
<proteinExistence type="predicted"/>
<dbReference type="Pfam" id="PF12833">
    <property type="entry name" value="HTH_18"/>
    <property type="match status" value="1"/>
</dbReference>
<accession>A0A3A9AQF7</accession>
<keyword evidence="6" id="KW-1185">Reference proteome</keyword>
<dbReference type="GO" id="GO:0003700">
    <property type="term" value="F:DNA-binding transcription factor activity"/>
    <property type="evidence" value="ECO:0007669"/>
    <property type="project" value="InterPro"/>
</dbReference>
<evidence type="ECO:0000313" key="5">
    <source>
        <dbReference type="EMBL" id="RKI89801.1"/>
    </source>
</evidence>
<protein>
    <submittedName>
        <fullName evidence="5">AraC family transcriptional regulator</fullName>
    </submittedName>
</protein>
<dbReference type="InterPro" id="IPR050959">
    <property type="entry name" value="MarA-like"/>
</dbReference>
<organism evidence="5 6">
    <name type="scientific">Parablautia intestinalis</name>
    <dbReference type="NCBI Taxonomy" id="2320100"/>
    <lineage>
        <taxon>Bacteria</taxon>
        <taxon>Bacillati</taxon>
        <taxon>Bacillota</taxon>
        <taxon>Clostridia</taxon>
        <taxon>Lachnospirales</taxon>
        <taxon>Lachnospiraceae</taxon>
        <taxon>Parablautia</taxon>
    </lineage>
</organism>
<dbReference type="InterPro" id="IPR011256">
    <property type="entry name" value="Reg_factor_effector_dom_sf"/>
</dbReference>
<dbReference type="Gene3D" id="1.10.10.60">
    <property type="entry name" value="Homeodomain-like"/>
    <property type="match status" value="2"/>
</dbReference>
<dbReference type="OrthoDB" id="9813413at2"/>
<dbReference type="InterPro" id="IPR018060">
    <property type="entry name" value="HTH_AraC"/>
</dbReference>
<dbReference type="EMBL" id="RAYQ01000019">
    <property type="protein sequence ID" value="RKI89801.1"/>
    <property type="molecule type" value="Genomic_DNA"/>
</dbReference>
<dbReference type="SUPFAM" id="SSF55136">
    <property type="entry name" value="Probable bacterial effector-binding domain"/>
    <property type="match status" value="1"/>
</dbReference>
<dbReference type="SMART" id="SM00871">
    <property type="entry name" value="AraC_E_bind"/>
    <property type="match status" value="1"/>
</dbReference>
<name>A0A3A9AQF7_9FIRM</name>
<keyword evidence="1" id="KW-0805">Transcription regulation</keyword>
<dbReference type="InterPro" id="IPR009057">
    <property type="entry name" value="Homeodomain-like_sf"/>
</dbReference>
<evidence type="ECO:0000256" key="3">
    <source>
        <dbReference type="ARBA" id="ARBA00023163"/>
    </source>
</evidence>
<reference evidence="5 6" key="1">
    <citation type="submission" date="2018-09" db="EMBL/GenBank/DDBJ databases">
        <title>Murine metabolic-syndrome-specific gut microbial biobank.</title>
        <authorList>
            <person name="Liu C."/>
        </authorList>
    </citation>
    <scope>NUCLEOTIDE SEQUENCE [LARGE SCALE GENOMIC DNA]</scope>
    <source>
        <strain evidence="5 6">0.1xD8-82</strain>
    </source>
</reference>
<evidence type="ECO:0000313" key="6">
    <source>
        <dbReference type="Proteomes" id="UP000280696"/>
    </source>
</evidence>
<dbReference type="AlphaFoldDB" id="A0A3A9AQF7"/>